<dbReference type="EMBL" id="CM035431">
    <property type="protein sequence ID" value="KAH7297462.1"/>
    <property type="molecule type" value="Genomic_DNA"/>
</dbReference>
<keyword evidence="4" id="KW-0732">Signal</keyword>
<evidence type="ECO:0000259" key="5">
    <source>
        <dbReference type="Pfam" id="PF12819"/>
    </source>
</evidence>
<dbReference type="AlphaFoldDB" id="A0A8T2RM21"/>
<dbReference type="OMA" id="PYNWDWI"/>
<dbReference type="Pfam" id="PF12799">
    <property type="entry name" value="LRR_4"/>
    <property type="match status" value="1"/>
</dbReference>
<dbReference type="InterPro" id="IPR032675">
    <property type="entry name" value="LRR_dom_sf"/>
</dbReference>
<dbReference type="Proteomes" id="UP000825935">
    <property type="component" value="Chromosome 26"/>
</dbReference>
<keyword evidence="2" id="KW-0433">Leucine-rich repeat</keyword>
<comment type="subcellular location">
    <subcellularLocation>
        <location evidence="1">Membrane</location>
        <topology evidence="1">Single-pass membrane protein</topology>
    </subcellularLocation>
</comment>
<protein>
    <recommendedName>
        <fullName evidence="5">Malectin-like domain-containing protein</fullName>
    </recommendedName>
</protein>
<dbReference type="EMBL" id="CM035431">
    <property type="protein sequence ID" value="KAH7297459.1"/>
    <property type="molecule type" value="Genomic_DNA"/>
</dbReference>
<accession>A0A8T2RM21</accession>
<dbReference type="GO" id="GO:0016020">
    <property type="term" value="C:membrane"/>
    <property type="evidence" value="ECO:0007669"/>
    <property type="project" value="UniProtKB-SubCell"/>
</dbReference>
<dbReference type="PANTHER" id="PTHR45631">
    <property type="entry name" value="OS07G0107800 PROTEIN-RELATED"/>
    <property type="match status" value="1"/>
</dbReference>
<evidence type="ECO:0000313" key="7">
    <source>
        <dbReference type="Proteomes" id="UP000825935"/>
    </source>
</evidence>
<gene>
    <name evidence="6" type="ORF">KP509_26G070700</name>
</gene>
<evidence type="ECO:0000256" key="4">
    <source>
        <dbReference type="SAM" id="SignalP"/>
    </source>
</evidence>
<evidence type="ECO:0000256" key="1">
    <source>
        <dbReference type="ARBA" id="ARBA00004167"/>
    </source>
</evidence>
<evidence type="ECO:0000256" key="2">
    <source>
        <dbReference type="ARBA" id="ARBA00022614"/>
    </source>
</evidence>
<dbReference type="InterPro" id="IPR024788">
    <property type="entry name" value="Malectin-like_Carb-bd_dom"/>
</dbReference>
<organism evidence="6 7">
    <name type="scientific">Ceratopteris richardii</name>
    <name type="common">Triangle waterfern</name>
    <dbReference type="NCBI Taxonomy" id="49495"/>
    <lineage>
        <taxon>Eukaryota</taxon>
        <taxon>Viridiplantae</taxon>
        <taxon>Streptophyta</taxon>
        <taxon>Embryophyta</taxon>
        <taxon>Tracheophyta</taxon>
        <taxon>Polypodiopsida</taxon>
        <taxon>Polypodiidae</taxon>
        <taxon>Polypodiales</taxon>
        <taxon>Pteridineae</taxon>
        <taxon>Pteridaceae</taxon>
        <taxon>Parkerioideae</taxon>
        <taxon>Ceratopteris</taxon>
    </lineage>
</organism>
<evidence type="ECO:0000256" key="3">
    <source>
        <dbReference type="ARBA" id="ARBA00022737"/>
    </source>
</evidence>
<evidence type="ECO:0000313" key="6">
    <source>
        <dbReference type="EMBL" id="KAH7297459.1"/>
    </source>
</evidence>
<keyword evidence="3" id="KW-0677">Repeat</keyword>
<dbReference type="PANTHER" id="PTHR45631:SF68">
    <property type="entry name" value="REPEAT FAMILY PROTEIN, PUTATIVE, EXPRESSED-RELATED"/>
    <property type="match status" value="1"/>
</dbReference>
<keyword evidence="7" id="KW-1185">Reference proteome</keyword>
<feature type="signal peptide" evidence="4">
    <location>
        <begin position="1"/>
        <end position="21"/>
    </location>
</feature>
<dbReference type="Pfam" id="PF12819">
    <property type="entry name" value="Malectin_like"/>
    <property type="match status" value="1"/>
</dbReference>
<feature type="chain" id="PRO_5036435684" description="Malectin-like domain-containing protein" evidence="4">
    <location>
        <begin position="22"/>
        <end position="580"/>
    </location>
</feature>
<dbReference type="SUPFAM" id="SSF52058">
    <property type="entry name" value="L domain-like"/>
    <property type="match status" value="1"/>
</dbReference>
<comment type="caution">
    <text evidence="6">The sequence shown here is derived from an EMBL/GenBank/DDBJ whole genome shotgun (WGS) entry which is preliminary data.</text>
</comment>
<sequence length="580" mass="63877">MKLRSSWIFIALCTSCLCVTAQTGFISIDCGGSKGYVDKNGISWDPDGQLSNNVGTIVTVTPPPSAGTTTPLSTIRYFPGDRQNKYCYVFNNHDHGVLKGVTYLIRASFWAGSTLPYATRVPNQTTFQLLVGADVWDEVSIGLPQTGREEIRELYLFASKDTIDICITGQATGSDIPFISSLVLRPLYGNLTSVQSMLNAARNRAFLSKHRINYGAASDSDYIRYQGNDLGDPYDRIWKPDIQGPILTTNKTVATDVYDHPPARVLQTAFEMSDSFNISFPLPLGTSYHFTLYFSEISKEVKKDGQRVFSLQVLNGSSLFGSLVIDLYKLSNNTRNGAYIAYSIFPMYIGSAGPASFVFTKQKGSKFSPIIAGLELFQVFDKDMSLGTDNNEVATLKNITSSYPNLDIWTGDPCLPFEYNWLTCTNNSRPYISTISMNNQGLSGEIPESFKSFKALTRLSLAENKFNGSIPDLSSLVYLETLDLHNNNLTGPIPNFLGGLPALTTLNLNNNNFSGHIPRNLLDKVATSRLNFSFEGNAYLCNEGSTHEFCTTSFGSNKKANFRLIVGTAVKCAFLALLII</sequence>
<proteinExistence type="predicted"/>
<dbReference type="InterPro" id="IPR025875">
    <property type="entry name" value="Leu-rich_rpt_4"/>
</dbReference>
<feature type="domain" description="Malectin-like" evidence="5">
    <location>
        <begin position="28"/>
        <end position="379"/>
    </location>
</feature>
<dbReference type="Gene3D" id="2.60.120.430">
    <property type="entry name" value="Galactose-binding lectin"/>
    <property type="match status" value="1"/>
</dbReference>
<dbReference type="OrthoDB" id="2143199at2759"/>
<dbReference type="Gene3D" id="3.80.10.10">
    <property type="entry name" value="Ribonuclease Inhibitor"/>
    <property type="match status" value="1"/>
</dbReference>
<reference evidence="6" key="1">
    <citation type="submission" date="2021-08" db="EMBL/GenBank/DDBJ databases">
        <title>WGS assembly of Ceratopteris richardii.</title>
        <authorList>
            <person name="Marchant D.B."/>
            <person name="Chen G."/>
            <person name="Jenkins J."/>
            <person name="Shu S."/>
            <person name="Leebens-Mack J."/>
            <person name="Grimwood J."/>
            <person name="Schmutz J."/>
            <person name="Soltis P."/>
            <person name="Soltis D."/>
            <person name="Chen Z.-H."/>
        </authorList>
    </citation>
    <scope>NUCLEOTIDE SEQUENCE</scope>
    <source>
        <strain evidence="6">Whitten #5841</strain>
        <tissue evidence="6">Leaf</tissue>
    </source>
</reference>
<name>A0A8T2RM21_CERRI</name>